<evidence type="ECO:0000259" key="8">
    <source>
        <dbReference type="Pfam" id="PF00082"/>
    </source>
</evidence>
<organism evidence="11 12">
    <name type="scientific">Ananas comosus</name>
    <name type="common">Pineapple</name>
    <name type="synonym">Ananas ananas</name>
    <dbReference type="NCBI Taxonomy" id="4615"/>
    <lineage>
        <taxon>Eukaryota</taxon>
        <taxon>Viridiplantae</taxon>
        <taxon>Streptophyta</taxon>
        <taxon>Embryophyta</taxon>
        <taxon>Tracheophyta</taxon>
        <taxon>Spermatophyta</taxon>
        <taxon>Magnoliopsida</taxon>
        <taxon>Liliopsida</taxon>
        <taxon>Poales</taxon>
        <taxon>Bromeliaceae</taxon>
        <taxon>Bromelioideae</taxon>
        <taxon>Ananas</taxon>
    </lineage>
</organism>
<dbReference type="SUPFAM" id="SSF52743">
    <property type="entry name" value="Subtilisin-like"/>
    <property type="match status" value="1"/>
</dbReference>
<feature type="signal peptide" evidence="7">
    <location>
        <begin position="1"/>
        <end position="21"/>
    </location>
</feature>
<dbReference type="Pfam" id="PF00082">
    <property type="entry name" value="Peptidase_S8"/>
    <property type="match status" value="1"/>
</dbReference>
<accession>A0A199VBI1</accession>
<comment type="similarity">
    <text evidence="1 6">Belongs to the peptidase S8 family.</text>
</comment>
<evidence type="ECO:0000256" key="6">
    <source>
        <dbReference type="PROSITE-ProRule" id="PRU01240"/>
    </source>
</evidence>
<evidence type="ECO:0000259" key="10">
    <source>
        <dbReference type="Pfam" id="PF17766"/>
    </source>
</evidence>
<dbReference type="EMBL" id="LSRQ01002455">
    <property type="protein sequence ID" value="OAY74226.1"/>
    <property type="molecule type" value="Genomic_DNA"/>
</dbReference>
<dbReference type="STRING" id="4615.A0A199VBI1"/>
<dbReference type="Pfam" id="PF17766">
    <property type="entry name" value="fn3_6"/>
    <property type="match status" value="1"/>
</dbReference>
<keyword evidence="3 7" id="KW-0732">Signal</keyword>
<gene>
    <name evidence="11" type="ORF">ACMD2_08703</name>
</gene>
<keyword evidence="5" id="KW-0720">Serine protease</keyword>
<dbReference type="Gene3D" id="3.40.50.200">
    <property type="entry name" value="Peptidase S8/S53 domain"/>
    <property type="match status" value="1"/>
</dbReference>
<dbReference type="PROSITE" id="PS00138">
    <property type="entry name" value="SUBTILASE_SER"/>
    <property type="match status" value="1"/>
</dbReference>
<dbReference type="PRINTS" id="PR00723">
    <property type="entry name" value="SUBTILISIN"/>
</dbReference>
<keyword evidence="4" id="KW-0378">Hydrolase</keyword>
<comment type="caution">
    <text evidence="6">Lacks conserved residue(s) required for the propagation of feature annotation.</text>
</comment>
<dbReference type="InterPro" id="IPR036852">
    <property type="entry name" value="Peptidase_S8/S53_dom_sf"/>
</dbReference>
<evidence type="ECO:0000313" key="11">
    <source>
        <dbReference type="EMBL" id="OAY74226.1"/>
    </source>
</evidence>
<protein>
    <submittedName>
        <fullName evidence="11">Subtilisin-like protease SBT3.5</fullName>
    </submittedName>
</protein>
<comment type="caution">
    <text evidence="11">The sequence shown here is derived from an EMBL/GenBank/DDBJ whole genome shotgun (WGS) entry which is preliminary data.</text>
</comment>
<evidence type="ECO:0000256" key="3">
    <source>
        <dbReference type="ARBA" id="ARBA00022729"/>
    </source>
</evidence>
<dbReference type="InterPro" id="IPR045051">
    <property type="entry name" value="SBT"/>
</dbReference>
<proteinExistence type="inferred from homology"/>
<dbReference type="InterPro" id="IPR037045">
    <property type="entry name" value="S8pro/Inhibitor_I9_sf"/>
</dbReference>
<dbReference type="Pfam" id="PF05922">
    <property type="entry name" value="Inhibitor_I9"/>
    <property type="match status" value="1"/>
</dbReference>
<evidence type="ECO:0000256" key="1">
    <source>
        <dbReference type="ARBA" id="ARBA00011073"/>
    </source>
</evidence>
<feature type="domain" description="Inhibitor I9" evidence="9">
    <location>
        <begin position="60"/>
        <end position="122"/>
    </location>
</feature>
<dbReference type="Gene3D" id="3.30.70.80">
    <property type="entry name" value="Peptidase S8 propeptide/proteinase inhibitor I9"/>
    <property type="match status" value="1"/>
</dbReference>
<name>A0A199VBI1_ANACO</name>
<feature type="chain" id="PRO_5008285792" evidence="7">
    <location>
        <begin position="22"/>
        <end position="546"/>
    </location>
</feature>
<reference evidence="11 12" key="1">
    <citation type="journal article" date="2016" name="DNA Res.">
        <title>The draft genome of MD-2 pineapple using hybrid error correction of long reads.</title>
        <authorList>
            <person name="Redwan R.M."/>
            <person name="Saidin A."/>
            <person name="Kumar S.V."/>
        </authorList>
    </citation>
    <scope>NUCLEOTIDE SEQUENCE [LARGE SCALE GENOMIC DNA]</scope>
    <source>
        <strain evidence="12">cv. MD2</strain>
        <tissue evidence="11">Leaf</tissue>
    </source>
</reference>
<evidence type="ECO:0000256" key="7">
    <source>
        <dbReference type="SAM" id="SignalP"/>
    </source>
</evidence>
<dbReference type="Proteomes" id="UP000092600">
    <property type="component" value="Unassembled WGS sequence"/>
</dbReference>
<dbReference type="PROSITE" id="PS51892">
    <property type="entry name" value="SUBTILASE"/>
    <property type="match status" value="1"/>
</dbReference>
<evidence type="ECO:0000256" key="4">
    <source>
        <dbReference type="ARBA" id="ARBA00022801"/>
    </source>
</evidence>
<evidence type="ECO:0000256" key="5">
    <source>
        <dbReference type="ARBA" id="ARBA00022825"/>
    </source>
</evidence>
<dbReference type="CDD" id="cd02120">
    <property type="entry name" value="PA_subtilisin_like"/>
    <property type="match status" value="1"/>
</dbReference>
<dbReference type="InterPro" id="IPR000209">
    <property type="entry name" value="Peptidase_S8/S53_dom"/>
</dbReference>
<dbReference type="FunFam" id="3.30.70.80:FF:000002">
    <property type="entry name" value="Subtilisin-like protease SBT5.3"/>
    <property type="match status" value="1"/>
</dbReference>
<sequence length="546" mass="58386">MLLLTFISFHCFILAPIGVDASSKVRNSLLQCNKLNYYNHKSIISHFFVHLTFDGLNQLYIVYMGEKKHKDPNHETASHHNILTSLLGSKEEALNSIVYSYKHGFSGFAAMLTDSQAEELAGPEEIPGTLHAVAKGITVVFSAGNDGPAPQTIKNSVPWGQSIFYEIQQNSNFTGLVDGYSCDADSLNGTNISGEIVLCYAPDLAASTLPRQSLPSAVSNVISAGGGGLIFAQYTVNILENLYQCQGIPCVLVDFEIANKIANYMSTTSNPVVKVSPTSNVIGMEVLAPKIAAFSSRGPSVAFPGVLKPDVAAPGVSILAARRNSYFFDSGTSMACPHVSAVAALLKSLHPDWSPAAIKSAIVTTASVRDGYGIPIEAEGTPRKLADPFDFGGGHINPNRAADPGLVYDIDPKDYIRFFNCTLGPSDLCDSSTGQLYELNLPSIAIADLKTTVTISRTVTSVGPANVVYKAVVEPPAGVQVVVEPSTLAFDGKAKIRSFKVTFTATRRVQGDYTFGSLVWSDGADHSVRIPIAVRTVIEEFYADTS</sequence>
<dbReference type="GO" id="GO:0004252">
    <property type="term" value="F:serine-type endopeptidase activity"/>
    <property type="evidence" value="ECO:0007669"/>
    <property type="project" value="InterPro"/>
</dbReference>
<dbReference type="Gene3D" id="3.50.30.30">
    <property type="match status" value="1"/>
</dbReference>
<feature type="domain" description="Peptidase S8/S53" evidence="8">
    <location>
        <begin position="130"/>
        <end position="369"/>
    </location>
</feature>
<dbReference type="InterPro" id="IPR023828">
    <property type="entry name" value="Peptidase_S8_Ser-AS"/>
</dbReference>
<dbReference type="InterPro" id="IPR041469">
    <property type="entry name" value="Subtilisin-like_FN3"/>
</dbReference>
<dbReference type="InterPro" id="IPR015500">
    <property type="entry name" value="Peptidase_S8_subtilisin-rel"/>
</dbReference>
<evidence type="ECO:0000313" key="12">
    <source>
        <dbReference type="Proteomes" id="UP000092600"/>
    </source>
</evidence>
<dbReference type="FunFam" id="2.60.40.2310:FF:000001">
    <property type="entry name" value="Subtilisin-like protease SBT1.5"/>
    <property type="match status" value="1"/>
</dbReference>
<dbReference type="GO" id="GO:0006508">
    <property type="term" value="P:proteolysis"/>
    <property type="evidence" value="ECO:0007669"/>
    <property type="project" value="UniProtKB-KW"/>
</dbReference>
<dbReference type="Gene3D" id="2.60.40.2310">
    <property type="match status" value="1"/>
</dbReference>
<dbReference type="AlphaFoldDB" id="A0A199VBI1"/>
<keyword evidence="2 11" id="KW-0645">Protease</keyword>
<evidence type="ECO:0000256" key="2">
    <source>
        <dbReference type="ARBA" id="ARBA00022670"/>
    </source>
</evidence>
<dbReference type="InterPro" id="IPR010259">
    <property type="entry name" value="S8pro/Inhibitor_I9"/>
</dbReference>
<evidence type="ECO:0000259" key="9">
    <source>
        <dbReference type="Pfam" id="PF05922"/>
    </source>
</evidence>
<dbReference type="PANTHER" id="PTHR10795">
    <property type="entry name" value="PROPROTEIN CONVERTASE SUBTILISIN/KEXIN"/>
    <property type="match status" value="1"/>
</dbReference>
<feature type="domain" description="Subtilisin-like protease fibronectin type-III" evidence="10">
    <location>
        <begin position="438"/>
        <end position="534"/>
    </location>
</feature>